<evidence type="ECO:0000256" key="1">
    <source>
        <dbReference type="SAM" id="MobiDB-lite"/>
    </source>
</evidence>
<dbReference type="GO" id="GO:0050808">
    <property type="term" value="P:synapse organization"/>
    <property type="evidence" value="ECO:0007669"/>
    <property type="project" value="TreeGrafter"/>
</dbReference>
<proteinExistence type="predicted"/>
<dbReference type="Proteomes" id="UP001153954">
    <property type="component" value="Unassembled WGS sequence"/>
</dbReference>
<organism evidence="2 3">
    <name type="scientific">Euphydryas editha</name>
    <name type="common">Edith's checkerspot</name>
    <dbReference type="NCBI Taxonomy" id="104508"/>
    <lineage>
        <taxon>Eukaryota</taxon>
        <taxon>Metazoa</taxon>
        <taxon>Ecdysozoa</taxon>
        <taxon>Arthropoda</taxon>
        <taxon>Hexapoda</taxon>
        <taxon>Insecta</taxon>
        <taxon>Pterygota</taxon>
        <taxon>Neoptera</taxon>
        <taxon>Endopterygota</taxon>
        <taxon>Lepidoptera</taxon>
        <taxon>Glossata</taxon>
        <taxon>Ditrysia</taxon>
        <taxon>Papilionoidea</taxon>
        <taxon>Nymphalidae</taxon>
        <taxon>Nymphalinae</taxon>
        <taxon>Euphydryas</taxon>
    </lineage>
</organism>
<evidence type="ECO:0000313" key="3">
    <source>
        <dbReference type="Proteomes" id="UP001153954"/>
    </source>
</evidence>
<feature type="region of interest" description="Disordered" evidence="1">
    <location>
        <begin position="1"/>
        <end position="53"/>
    </location>
</feature>
<dbReference type="InterPro" id="IPR037448">
    <property type="entry name" value="Zig-8"/>
</dbReference>
<protein>
    <submittedName>
        <fullName evidence="2">Uncharacterized protein</fullName>
    </submittedName>
</protein>
<dbReference type="Gene3D" id="2.60.40.10">
    <property type="entry name" value="Immunoglobulins"/>
    <property type="match status" value="1"/>
</dbReference>
<dbReference type="PANTHER" id="PTHR23279">
    <property type="entry name" value="DEFECTIVE PROBOSCIS EXTENSION RESPONSE DPR -RELATED"/>
    <property type="match status" value="1"/>
</dbReference>
<sequence length="114" mass="12202">MLCHVHEISSAQRELGKGSPTNTSATSPPALDNVIRSGAAPVDTPRPTPRTGPYFDLAASKNVTALLGKTAYLNCRVKNLGNKTVSSKRFFFMSLIGLKSLRSKKVQDSKNGLA</sequence>
<dbReference type="AlphaFoldDB" id="A0AAU9U1U1"/>
<dbReference type="GO" id="GO:0032589">
    <property type="term" value="C:neuron projection membrane"/>
    <property type="evidence" value="ECO:0007669"/>
    <property type="project" value="TreeGrafter"/>
</dbReference>
<comment type="caution">
    <text evidence="2">The sequence shown here is derived from an EMBL/GenBank/DDBJ whole genome shotgun (WGS) entry which is preliminary data.</text>
</comment>
<keyword evidence="3" id="KW-1185">Reference proteome</keyword>
<dbReference type="EMBL" id="CAKOGL010000011">
    <property type="protein sequence ID" value="CAH2091710.1"/>
    <property type="molecule type" value="Genomic_DNA"/>
</dbReference>
<reference evidence="2" key="1">
    <citation type="submission" date="2022-03" db="EMBL/GenBank/DDBJ databases">
        <authorList>
            <person name="Tunstrom K."/>
        </authorList>
    </citation>
    <scope>NUCLEOTIDE SEQUENCE</scope>
</reference>
<dbReference type="InterPro" id="IPR013783">
    <property type="entry name" value="Ig-like_fold"/>
</dbReference>
<accession>A0AAU9U1U1</accession>
<dbReference type="PANTHER" id="PTHR23279:SF36">
    <property type="entry name" value="DEFECTIVE PROBOSCIS EXTENSION RESPONSE 9, ISOFORM A"/>
    <property type="match status" value="1"/>
</dbReference>
<name>A0AAU9U1U1_EUPED</name>
<evidence type="ECO:0000313" key="2">
    <source>
        <dbReference type="EMBL" id="CAH2091710.1"/>
    </source>
</evidence>
<gene>
    <name evidence="2" type="ORF">EEDITHA_LOCUS7549</name>
</gene>